<dbReference type="RefSeq" id="WP_413782314.1">
    <property type="nucleotide sequence ID" value="NZ_JAUOZS010000001.1"/>
</dbReference>
<dbReference type="SUPFAM" id="SSF52518">
    <property type="entry name" value="Thiamin diphosphate-binding fold (THDP-binding)"/>
    <property type="match status" value="1"/>
</dbReference>
<dbReference type="Pfam" id="PF00676">
    <property type="entry name" value="E1_dh"/>
    <property type="match status" value="1"/>
</dbReference>
<sequence length="342" mass="37445">MSGSINCPPQPPQFRNDDLLPAELKKLLATMMRIRVFEERIADLVIEKKIITPCHLYTGQEAVATGVCHALNSDDYLFGTHRSHGHYLAKGGDLKAAMAEIFGRATGCSKGRGGSMHLVAPEVGIMGTSSIVSGSMSISVGTALAESIRGSQRITVVFHGDGVPEEGSWHESANLAAVKRLPIIFVCENNLYCTHMSLEKRRVHDNIPEMAKAHGFKTLSADGNNVLEVLAAARQAVQTARAGEGPTLIECRTYRWRGHVGPNYDVDLGLRDQQEIDAWKDRCPIKHFGNFLVDEKIMTRAEVEKVWQEACDEVEQAVAYSLASPYPDAAEVTKNVYRGAGQ</sequence>
<comment type="caution">
    <text evidence="5">The sequence shown here is derived from an EMBL/GenBank/DDBJ whole genome shotgun (WGS) entry which is preliminary data.</text>
</comment>
<dbReference type="PANTHER" id="PTHR11516:SF60">
    <property type="entry name" value="PYRUVATE DEHYDROGENASE E1 COMPONENT SUBUNIT ALPHA"/>
    <property type="match status" value="1"/>
</dbReference>
<keyword evidence="3" id="KW-0786">Thiamine pyrophosphate</keyword>
<protein>
    <submittedName>
        <fullName evidence="5">Thiamine pyrophosphate-dependent dehydrogenase E1 component subunit alpha</fullName>
    </submittedName>
</protein>
<reference evidence="5 6" key="1">
    <citation type="submission" date="2023-07" db="EMBL/GenBank/DDBJ databases">
        <title>The novel representative of Negativicutes class, Anaeroselena agilis gen. nov. sp. nov.</title>
        <authorList>
            <person name="Prokofeva M.I."/>
            <person name="Elcheninov A.G."/>
            <person name="Klyukina A."/>
            <person name="Kublanov I.V."/>
            <person name="Frolov E.N."/>
            <person name="Podosokorskaya O.A."/>
        </authorList>
    </citation>
    <scope>NUCLEOTIDE SEQUENCE [LARGE SCALE GENOMIC DNA]</scope>
    <source>
        <strain evidence="5 6">4137-cl</strain>
    </source>
</reference>
<organism evidence="5 6">
    <name type="scientific">Anaeroselena agilis</name>
    <dbReference type="NCBI Taxonomy" id="3063788"/>
    <lineage>
        <taxon>Bacteria</taxon>
        <taxon>Bacillati</taxon>
        <taxon>Bacillota</taxon>
        <taxon>Negativicutes</taxon>
        <taxon>Acetonemataceae</taxon>
        <taxon>Anaeroselena</taxon>
    </lineage>
</organism>
<keyword evidence="2" id="KW-0560">Oxidoreductase</keyword>
<evidence type="ECO:0000256" key="2">
    <source>
        <dbReference type="ARBA" id="ARBA00023002"/>
    </source>
</evidence>
<name>A0ABU3P599_9FIRM</name>
<dbReference type="Proteomes" id="UP001254848">
    <property type="component" value="Unassembled WGS sequence"/>
</dbReference>
<evidence type="ECO:0000313" key="6">
    <source>
        <dbReference type="Proteomes" id="UP001254848"/>
    </source>
</evidence>
<evidence type="ECO:0000256" key="1">
    <source>
        <dbReference type="ARBA" id="ARBA00001964"/>
    </source>
</evidence>
<dbReference type="EMBL" id="JAUOZS010000001">
    <property type="protein sequence ID" value="MDT8903872.1"/>
    <property type="molecule type" value="Genomic_DNA"/>
</dbReference>
<dbReference type="InterPro" id="IPR001017">
    <property type="entry name" value="DH_E1"/>
</dbReference>
<dbReference type="InterPro" id="IPR050642">
    <property type="entry name" value="PDH_E1_Alpha_Subunit"/>
</dbReference>
<gene>
    <name evidence="5" type="ORF">Q4T40_21790</name>
</gene>
<evidence type="ECO:0000256" key="3">
    <source>
        <dbReference type="ARBA" id="ARBA00023052"/>
    </source>
</evidence>
<evidence type="ECO:0000313" key="5">
    <source>
        <dbReference type="EMBL" id="MDT8903872.1"/>
    </source>
</evidence>
<dbReference type="PANTHER" id="PTHR11516">
    <property type="entry name" value="PYRUVATE DEHYDROGENASE E1 COMPONENT, ALPHA SUBUNIT BACTERIAL AND ORGANELLAR"/>
    <property type="match status" value="1"/>
</dbReference>
<dbReference type="CDD" id="cd02000">
    <property type="entry name" value="TPP_E1_PDC_ADC_BCADC"/>
    <property type="match status" value="1"/>
</dbReference>
<feature type="domain" description="Dehydrogenase E1 component" evidence="4">
    <location>
        <begin position="30"/>
        <end position="328"/>
    </location>
</feature>
<proteinExistence type="predicted"/>
<dbReference type="InterPro" id="IPR029061">
    <property type="entry name" value="THDP-binding"/>
</dbReference>
<comment type="cofactor">
    <cofactor evidence="1">
        <name>thiamine diphosphate</name>
        <dbReference type="ChEBI" id="CHEBI:58937"/>
    </cofactor>
</comment>
<dbReference type="Gene3D" id="3.40.50.970">
    <property type="match status" value="1"/>
</dbReference>
<accession>A0ABU3P599</accession>
<keyword evidence="6" id="KW-1185">Reference proteome</keyword>
<evidence type="ECO:0000259" key="4">
    <source>
        <dbReference type="Pfam" id="PF00676"/>
    </source>
</evidence>